<organism evidence="2 3">
    <name type="scientific">Trichonephila clavata</name>
    <name type="common">Joro spider</name>
    <name type="synonym">Nephila clavata</name>
    <dbReference type="NCBI Taxonomy" id="2740835"/>
    <lineage>
        <taxon>Eukaryota</taxon>
        <taxon>Metazoa</taxon>
        <taxon>Ecdysozoa</taxon>
        <taxon>Arthropoda</taxon>
        <taxon>Chelicerata</taxon>
        <taxon>Arachnida</taxon>
        <taxon>Araneae</taxon>
        <taxon>Araneomorphae</taxon>
        <taxon>Entelegynae</taxon>
        <taxon>Araneoidea</taxon>
        <taxon>Nephilidae</taxon>
        <taxon>Trichonephila</taxon>
    </lineage>
</organism>
<evidence type="ECO:0000259" key="1">
    <source>
        <dbReference type="Pfam" id="PF02469"/>
    </source>
</evidence>
<reference evidence="2" key="1">
    <citation type="submission" date="2020-07" db="EMBL/GenBank/DDBJ databases">
        <title>Multicomponent nature underlies the extraordinary mechanical properties of spider dragline silk.</title>
        <authorList>
            <person name="Kono N."/>
            <person name="Nakamura H."/>
            <person name="Mori M."/>
            <person name="Yoshida Y."/>
            <person name="Ohtoshi R."/>
            <person name="Malay A.D."/>
            <person name="Moran D.A.P."/>
            <person name="Tomita M."/>
            <person name="Numata K."/>
            <person name="Arakawa K."/>
        </authorList>
    </citation>
    <scope>NUCLEOTIDE SEQUENCE</scope>
</reference>
<dbReference type="InterPro" id="IPR000782">
    <property type="entry name" value="FAS1_domain"/>
</dbReference>
<feature type="domain" description="FAS1" evidence="1">
    <location>
        <begin position="10"/>
        <end position="75"/>
    </location>
</feature>
<dbReference type="EMBL" id="BMAO01002873">
    <property type="protein sequence ID" value="GFQ83943.1"/>
    <property type="molecule type" value="Genomic_DNA"/>
</dbReference>
<evidence type="ECO:0000313" key="2">
    <source>
        <dbReference type="EMBL" id="GFQ83943.1"/>
    </source>
</evidence>
<dbReference type="SUPFAM" id="SSF82153">
    <property type="entry name" value="FAS1 domain"/>
    <property type="match status" value="1"/>
</dbReference>
<keyword evidence="3" id="KW-1185">Reference proteome</keyword>
<comment type="caution">
    <text evidence="2">The sequence shown here is derived from an EMBL/GenBank/DDBJ whole genome shotgun (WGS) entry which is preliminary data.</text>
</comment>
<name>A0A8X6KVJ2_TRICU</name>
<dbReference type="AlphaFoldDB" id="A0A8X6KVJ2"/>
<dbReference type="InterPro" id="IPR036378">
    <property type="entry name" value="FAS1_dom_sf"/>
</dbReference>
<evidence type="ECO:0000313" key="3">
    <source>
        <dbReference type="Proteomes" id="UP000887116"/>
    </source>
</evidence>
<dbReference type="Pfam" id="PF02469">
    <property type="entry name" value="Fasciclin"/>
    <property type="match status" value="1"/>
</dbReference>
<dbReference type="Gene3D" id="2.30.180.10">
    <property type="entry name" value="FAS1 domain"/>
    <property type="match status" value="1"/>
</dbReference>
<dbReference type="OrthoDB" id="6414653at2759"/>
<protein>
    <submittedName>
        <fullName evidence="2">Fasciclin-1</fullName>
    </submittedName>
</protein>
<proteinExistence type="predicted"/>
<sequence length="148" mass="16577">MVNRDEVLRKLLQYWPVTVFAPTNDAIEKSNEWIVGRENKVVSYHVLNQLAEKTTFPFKSPTSLAGSPPLYLSVKEGPGFWKVSNGVLMVHCLSGSLTEPQGLSLWQAVACCEFGGLKLHKCKRKNGAKQVTDCLSRFRLIQVTCPRL</sequence>
<gene>
    <name evidence="2" type="primary">X975_09065</name>
    <name evidence="2" type="ORF">TNCT_711181</name>
</gene>
<dbReference type="Proteomes" id="UP000887116">
    <property type="component" value="Unassembled WGS sequence"/>
</dbReference>
<accession>A0A8X6KVJ2</accession>